<evidence type="ECO:0000256" key="7">
    <source>
        <dbReference type="PROSITE-ProRule" id="PRU10141"/>
    </source>
</evidence>
<dbReference type="GO" id="GO:0004708">
    <property type="term" value="F:MAP kinase kinase activity"/>
    <property type="evidence" value="ECO:0007669"/>
    <property type="project" value="UniProtKB-EC"/>
</dbReference>
<keyword evidence="11" id="KW-1185">Reference proteome</keyword>
<evidence type="ECO:0000313" key="10">
    <source>
        <dbReference type="EMBL" id="KAJ1958096.1"/>
    </source>
</evidence>
<feature type="binding site" evidence="7">
    <location>
        <position position="78"/>
    </location>
    <ligand>
        <name>ATP</name>
        <dbReference type="ChEBI" id="CHEBI:30616"/>
    </ligand>
</feature>
<evidence type="ECO:0000256" key="3">
    <source>
        <dbReference type="ARBA" id="ARBA00022741"/>
    </source>
</evidence>
<evidence type="ECO:0000256" key="6">
    <source>
        <dbReference type="ARBA" id="ARBA00038035"/>
    </source>
</evidence>
<dbReference type="PROSITE" id="PS00108">
    <property type="entry name" value="PROTEIN_KINASE_ST"/>
    <property type="match status" value="1"/>
</dbReference>
<gene>
    <name evidence="10" type="primary">STE7</name>
    <name evidence="10" type="ORF">IWQ62_004958</name>
</gene>
<dbReference type="OrthoDB" id="10252354at2759"/>
<evidence type="ECO:0000256" key="4">
    <source>
        <dbReference type="ARBA" id="ARBA00022777"/>
    </source>
</evidence>
<proteinExistence type="inferred from homology"/>
<protein>
    <submittedName>
        <fullName evidence="10">MAP kinase kinase (MEK)</fullName>
        <ecNumber evidence="10">2.7.12.2</ecNumber>
    </submittedName>
</protein>
<keyword evidence="5 7" id="KW-0067">ATP-binding</keyword>
<evidence type="ECO:0000256" key="2">
    <source>
        <dbReference type="ARBA" id="ARBA00022679"/>
    </source>
</evidence>
<dbReference type="SMART" id="SM00220">
    <property type="entry name" value="S_TKc"/>
    <property type="match status" value="1"/>
</dbReference>
<organism evidence="10 11">
    <name type="scientific">Dispira parvispora</name>
    <dbReference type="NCBI Taxonomy" id="1520584"/>
    <lineage>
        <taxon>Eukaryota</taxon>
        <taxon>Fungi</taxon>
        <taxon>Fungi incertae sedis</taxon>
        <taxon>Zoopagomycota</taxon>
        <taxon>Kickxellomycotina</taxon>
        <taxon>Dimargaritomycetes</taxon>
        <taxon>Dimargaritales</taxon>
        <taxon>Dimargaritaceae</taxon>
        <taxon>Dispira</taxon>
    </lineage>
</organism>
<dbReference type="SUPFAM" id="SSF56112">
    <property type="entry name" value="Protein kinase-like (PK-like)"/>
    <property type="match status" value="1"/>
</dbReference>
<dbReference type="PROSITE" id="PS00107">
    <property type="entry name" value="PROTEIN_KINASE_ATP"/>
    <property type="match status" value="1"/>
</dbReference>
<keyword evidence="3 7" id="KW-0547">Nucleotide-binding</keyword>
<dbReference type="Gene3D" id="1.10.510.10">
    <property type="entry name" value="Transferase(Phosphotransferase) domain 1"/>
    <property type="match status" value="1"/>
</dbReference>
<evidence type="ECO:0000313" key="11">
    <source>
        <dbReference type="Proteomes" id="UP001150925"/>
    </source>
</evidence>
<reference evidence="10" key="1">
    <citation type="submission" date="2022-07" db="EMBL/GenBank/DDBJ databases">
        <title>Phylogenomic reconstructions and comparative analyses of Kickxellomycotina fungi.</title>
        <authorList>
            <person name="Reynolds N.K."/>
            <person name="Stajich J.E."/>
            <person name="Barry K."/>
            <person name="Grigoriev I.V."/>
            <person name="Crous P."/>
            <person name="Smith M.E."/>
        </authorList>
    </citation>
    <scope>NUCLEOTIDE SEQUENCE</scope>
    <source>
        <strain evidence="10">RSA 1196</strain>
    </source>
</reference>
<dbReference type="InterPro" id="IPR000719">
    <property type="entry name" value="Prot_kinase_dom"/>
</dbReference>
<sequence>MSLRKKRNLKNLALVQSPIVDSSADKAETPLNPLEIGVELRLDLRTEDLKHVTELGSGNSGVVNKVLHMPTNTIMARKVIHVDANPAVRKQIVRELQILHDCNSPQIVSFYGAFMTGNDIFLCMEYMDLGSVDAVYKKNGPFPMSIIGKTCCAVLDGLIYLYDKHRIIHRDVKPSNILMHSAGLIKICDFGVSGVLINSMASTFVGTSNYMSPERIKGATYSVKSDVWSLGLTLMELAMGRFPFPEDSRPLSVFELMQFIVNEPSPTLPPGQFPAEFEELCNACLIKDPDLRPTPKLLREHSTFVQRAAAEKVDIQSWAATLKQ</sequence>
<evidence type="ECO:0000256" key="1">
    <source>
        <dbReference type="ARBA" id="ARBA00022527"/>
    </source>
</evidence>
<dbReference type="InterPro" id="IPR050915">
    <property type="entry name" value="MAP_kinase_kinase"/>
</dbReference>
<evidence type="ECO:0000256" key="8">
    <source>
        <dbReference type="RuleBase" id="RU000304"/>
    </source>
</evidence>
<dbReference type="Gene3D" id="3.30.200.20">
    <property type="entry name" value="Phosphorylase Kinase, domain 1"/>
    <property type="match status" value="1"/>
</dbReference>
<name>A0A9W8ARX1_9FUNG</name>
<dbReference type="InterPro" id="IPR008271">
    <property type="entry name" value="Ser/Thr_kinase_AS"/>
</dbReference>
<accession>A0A9W8ARX1</accession>
<evidence type="ECO:0000259" key="9">
    <source>
        <dbReference type="PROSITE" id="PS50011"/>
    </source>
</evidence>
<dbReference type="PANTHER" id="PTHR47448">
    <property type="entry name" value="DUAL SPECIFICITY MITOGEN-ACTIVATED PROTEIN KINASE KINASE DSOR1-LIKE PROTEIN"/>
    <property type="match status" value="1"/>
</dbReference>
<dbReference type="InterPro" id="IPR011009">
    <property type="entry name" value="Kinase-like_dom_sf"/>
</dbReference>
<dbReference type="GO" id="GO:0004674">
    <property type="term" value="F:protein serine/threonine kinase activity"/>
    <property type="evidence" value="ECO:0007669"/>
    <property type="project" value="UniProtKB-KW"/>
</dbReference>
<dbReference type="PROSITE" id="PS50011">
    <property type="entry name" value="PROTEIN_KINASE_DOM"/>
    <property type="match status" value="1"/>
</dbReference>
<keyword evidence="1 8" id="KW-0723">Serine/threonine-protein kinase</keyword>
<evidence type="ECO:0000256" key="5">
    <source>
        <dbReference type="ARBA" id="ARBA00022840"/>
    </source>
</evidence>
<keyword evidence="2 10" id="KW-0808">Transferase</keyword>
<dbReference type="Proteomes" id="UP001150925">
    <property type="component" value="Unassembled WGS sequence"/>
</dbReference>
<dbReference type="FunFam" id="3.30.200.20:FF:000040">
    <property type="entry name" value="Dual specificity mitogen-activated protein kinase kinase"/>
    <property type="match status" value="1"/>
</dbReference>
<comment type="caution">
    <text evidence="10">The sequence shown here is derived from an EMBL/GenBank/DDBJ whole genome shotgun (WGS) entry which is preliminary data.</text>
</comment>
<dbReference type="EC" id="2.7.12.2" evidence="10"/>
<dbReference type="InterPro" id="IPR017441">
    <property type="entry name" value="Protein_kinase_ATP_BS"/>
</dbReference>
<dbReference type="GO" id="GO:0005524">
    <property type="term" value="F:ATP binding"/>
    <property type="evidence" value="ECO:0007669"/>
    <property type="project" value="UniProtKB-UniRule"/>
</dbReference>
<feature type="domain" description="Protein kinase" evidence="9">
    <location>
        <begin position="49"/>
        <end position="304"/>
    </location>
</feature>
<dbReference type="AlphaFoldDB" id="A0A9W8ARX1"/>
<keyword evidence="4 10" id="KW-0418">Kinase</keyword>
<dbReference type="Pfam" id="PF00069">
    <property type="entry name" value="Pkinase"/>
    <property type="match status" value="1"/>
</dbReference>
<dbReference type="PANTHER" id="PTHR47448:SF1">
    <property type="entry name" value="SERINE_THREONINE-PROTEIN KINASE STE7 HOMOLOG"/>
    <property type="match status" value="1"/>
</dbReference>
<comment type="similarity">
    <text evidence="6">Belongs to the protein kinase superfamily. STE Ser/Thr protein kinase family. MAP kinase kinase subfamily.</text>
</comment>
<dbReference type="EMBL" id="JANBPY010001838">
    <property type="protein sequence ID" value="KAJ1958096.1"/>
    <property type="molecule type" value="Genomic_DNA"/>
</dbReference>